<dbReference type="SUPFAM" id="SSF56219">
    <property type="entry name" value="DNase I-like"/>
    <property type="match status" value="1"/>
</dbReference>
<feature type="domain" description="Endonuclease/exonuclease/phosphatase" evidence="2">
    <location>
        <begin position="104"/>
        <end position="217"/>
    </location>
</feature>
<reference evidence="3" key="1">
    <citation type="submission" date="2015-11" db="EMBL/GenBank/DDBJ databases">
        <title>De novo transcriptome assembly of four potential Pierce s Disease insect vectors from Arizona vineyards.</title>
        <authorList>
            <person name="Tassone E.E."/>
        </authorList>
    </citation>
    <scope>NUCLEOTIDE SEQUENCE</scope>
</reference>
<dbReference type="InterPro" id="IPR000477">
    <property type="entry name" value="RT_dom"/>
</dbReference>
<dbReference type="SUPFAM" id="SSF56672">
    <property type="entry name" value="DNA/RNA polymerases"/>
    <property type="match status" value="1"/>
</dbReference>
<dbReference type="Pfam" id="PF14529">
    <property type="entry name" value="Exo_endo_phos_2"/>
    <property type="match status" value="1"/>
</dbReference>
<protein>
    <recommendedName>
        <fullName evidence="4">Reverse transcriptase domain-containing protein</fullName>
    </recommendedName>
</protein>
<name>A0A1B6HVP5_9HEMI</name>
<dbReference type="InterPro" id="IPR036691">
    <property type="entry name" value="Endo/exonu/phosph_ase_sf"/>
</dbReference>
<organism evidence="3">
    <name type="scientific">Homalodisca liturata</name>
    <dbReference type="NCBI Taxonomy" id="320908"/>
    <lineage>
        <taxon>Eukaryota</taxon>
        <taxon>Metazoa</taxon>
        <taxon>Ecdysozoa</taxon>
        <taxon>Arthropoda</taxon>
        <taxon>Hexapoda</taxon>
        <taxon>Insecta</taxon>
        <taxon>Pterygota</taxon>
        <taxon>Neoptera</taxon>
        <taxon>Paraneoptera</taxon>
        <taxon>Hemiptera</taxon>
        <taxon>Auchenorrhyncha</taxon>
        <taxon>Membracoidea</taxon>
        <taxon>Cicadellidae</taxon>
        <taxon>Cicadellinae</taxon>
        <taxon>Proconiini</taxon>
        <taxon>Homalodisca</taxon>
    </lineage>
</organism>
<dbReference type="EMBL" id="GECU01029011">
    <property type="protein sequence ID" value="JAS78695.1"/>
    <property type="molecule type" value="Transcribed_RNA"/>
</dbReference>
<dbReference type="InterPro" id="IPR005135">
    <property type="entry name" value="Endo/exonuclease/phosphatase"/>
</dbReference>
<feature type="domain" description="Reverse transcriptase" evidence="1">
    <location>
        <begin position="495"/>
        <end position="592"/>
    </location>
</feature>
<evidence type="ECO:0008006" key="4">
    <source>
        <dbReference type="Google" id="ProtNLM"/>
    </source>
</evidence>
<dbReference type="GO" id="GO:0003824">
    <property type="term" value="F:catalytic activity"/>
    <property type="evidence" value="ECO:0007669"/>
    <property type="project" value="InterPro"/>
</dbReference>
<dbReference type="InterPro" id="IPR052560">
    <property type="entry name" value="RdDP_mobile_element"/>
</dbReference>
<proteinExistence type="predicted"/>
<dbReference type="PANTHER" id="PTHR36688:SF2">
    <property type="entry name" value="ENDONUCLEASE_EXONUCLEASE_PHOSPHATASE DOMAIN-CONTAINING PROTEIN"/>
    <property type="match status" value="1"/>
</dbReference>
<gene>
    <name evidence="3" type="ORF">g.54252</name>
</gene>
<accession>A0A1B6HVP5</accession>
<feature type="non-terminal residue" evidence="3">
    <location>
        <position position="593"/>
    </location>
</feature>
<dbReference type="InterPro" id="IPR043502">
    <property type="entry name" value="DNA/RNA_pol_sf"/>
</dbReference>
<dbReference type="AlphaFoldDB" id="A0A1B6HVP5"/>
<dbReference type="Gene3D" id="3.60.10.10">
    <property type="entry name" value="Endonuclease/exonuclease/phosphatase"/>
    <property type="match status" value="1"/>
</dbReference>
<dbReference type="Pfam" id="PF00078">
    <property type="entry name" value="RVT_1"/>
    <property type="match status" value="1"/>
</dbReference>
<evidence type="ECO:0000313" key="3">
    <source>
        <dbReference type="EMBL" id="JAS78695.1"/>
    </source>
</evidence>
<evidence type="ECO:0000259" key="1">
    <source>
        <dbReference type="Pfam" id="PF00078"/>
    </source>
</evidence>
<dbReference type="GO" id="GO:0071897">
    <property type="term" value="P:DNA biosynthetic process"/>
    <property type="evidence" value="ECO:0007669"/>
    <property type="project" value="UniProtKB-ARBA"/>
</dbReference>
<sequence length="593" mass="69162">MYSISNMNIFQWNCRSLKPKWSELIHNFSINDIHIGIIQETWLTKNDILQNKNYNIIRLDREDGYGGIAFIVNKHITYNISKELNTNTIQLIGIEINNLDIPLTIYNIYCTNNKINQQFWSEQLFNQDNGNIIICGDMNAHHILWNCYKTDSRGNDIVKHYTNSNFILMNNRCFTTVPNLNHQQSVIDLTFVTPNIFNRMVKWEVGTDPIGSDHFPIQMTLEITLNKDNCNGYINTDNRNFKKANWFLYTVIVNNHIDEIKRLPINKQINKLCEVITSAADQAIPKVKLCKNNKFQSKSWWTNECSLAVAQRRIALKIFKLHMTPLNYHKYQKAQLNAREIINKAKKQGWIEVCNKINNKKSSQYAWKIINSIKNSKEKANYGDMDNNIELCNRFFEHLVPDYVPQLNEIFPPMVINTNHILEQDFKINELTRVIQLKNKDTAPGIDGISYSMIKNLPNNALNILLSIYNNIWNNKIEMPIEWKHCKIVAILKPNKNRHEEQSYRAISLIPCMVKLMNLMIKNRLECLTNSLHIVPDTQYGFRKNVGCGDYMLSLLSYIYTGLTNNENIIITSLDISSAYDKVHIPTLLNKMF</sequence>
<evidence type="ECO:0000259" key="2">
    <source>
        <dbReference type="Pfam" id="PF14529"/>
    </source>
</evidence>
<dbReference type="PANTHER" id="PTHR36688">
    <property type="entry name" value="ENDO/EXONUCLEASE/PHOSPHATASE DOMAIN-CONTAINING PROTEIN"/>
    <property type="match status" value="1"/>
</dbReference>